<gene>
    <name evidence="2" type="ORF">niasHS_010405</name>
</gene>
<evidence type="ECO:0000313" key="3">
    <source>
        <dbReference type="Proteomes" id="UP001620645"/>
    </source>
</evidence>
<dbReference type="EMBL" id="JBICCN010000232">
    <property type="protein sequence ID" value="KAL3085336.1"/>
    <property type="molecule type" value="Genomic_DNA"/>
</dbReference>
<dbReference type="Pfam" id="PF26430">
    <property type="entry name" value="ConA_BAM2"/>
    <property type="match status" value="1"/>
</dbReference>
<reference evidence="2 3" key="1">
    <citation type="submission" date="2024-10" db="EMBL/GenBank/DDBJ databases">
        <authorList>
            <person name="Kim D."/>
        </authorList>
    </citation>
    <scope>NUCLEOTIDE SEQUENCE [LARGE SCALE GENOMIC DNA]</scope>
    <source>
        <strain evidence="2">Taebaek</strain>
    </source>
</reference>
<evidence type="ECO:0000259" key="1">
    <source>
        <dbReference type="Pfam" id="PF26430"/>
    </source>
</evidence>
<comment type="caution">
    <text evidence="2">The sequence shown here is derived from an EMBL/GenBank/DDBJ whole genome shotgun (WGS) entry which is preliminary data.</text>
</comment>
<keyword evidence="3" id="KW-1185">Reference proteome</keyword>
<evidence type="ECO:0000313" key="2">
    <source>
        <dbReference type="EMBL" id="KAL3085336.1"/>
    </source>
</evidence>
<dbReference type="AlphaFoldDB" id="A0ABD2J1D4"/>
<protein>
    <recommendedName>
        <fullName evidence="1">BAM-2-like concanavalin A-like domain-containing protein</fullName>
    </recommendedName>
</protein>
<dbReference type="InterPro" id="IPR058815">
    <property type="entry name" value="ConA_BAM2-like"/>
</dbReference>
<dbReference type="Proteomes" id="UP001620645">
    <property type="component" value="Unassembled WGS sequence"/>
</dbReference>
<sequence length="321" mass="35726">MDNYLTSEHVFHLSRVADRLAFFIVPNFGPRFPIWVLLQSEETTGLVFFGVYTLPAPALGELGGRVQVHFVGDTVWLFLLCPNRWHRTVSFLRYSASKGDVSQKLLSKASVSQHMDALLEEQKRRAARTGGNGGDQMFAVRKGCASCAPECGGAPCFRAGYNQQKSECHCGKNMPQNRTHLAEAVNGRRIAKVPKLSLETEFDHHCRRIIMKNNLPRHFRTSHFQSQFGIRPPRGGGALCAWTKVSVTVGDNGRQLVVEAPEFAFREGNFRHFVQSPAHDSRLHLLSLEILPSVGTGYASSALAIRLDNDRRKLLGTALDA</sequence>
<feature type="domain" description="BAM-2-like concanavalin A-like" evidence="1">
    <location>
        <begin position="243"/>
        <end position="314"/>
    </location>
</feature>
<organism evidence="2 3">
    <name type="scientific">Heterodera schachtii</name>
    <name type="common">Sugarbeet cyst nematode worm</name>
    <name type="synonym">Tylenchus schachtii</name>
    <dbReference type="NCBI Taxonomy" id="97005"/>
    <lineage>
        <taxon>Eukaryota</taxon>
        <taxon>Metazoa</taxon>
        <taxon>Ecdysozoa</taxon>
        <taxon>Nematoda</taxon>
        <taxon>Chromadorea</taxon>
        <taxon>Rhabditida</taxon>
        <taxon>Tylenchina</taxon>
        <taxon>Tylenchomorpha</taxon>
        <taxon>Tylenchoidea</taxon>
        <taxon>Heteroderidae</taxon>
        <taxon>Heteroderinae</taxon>
        <taxon>Heterodera</taxon>
    </lineage>
</organism>
<name>A0ABD2J1D4_HETSC</name>
<accession>A0ABD2J1D4</accession>
<proteinExistence type="predicted"/>